<keyword evidence="2" id="KW-1277">Toxin-antitoxin system</keyword>
<dbReference type="InterPro" id="IPR038296">
    <property type="entry name" value="ParD_sf"/>
</dbReference>
<accession>A0A3S2WFN0</accession>
<dbReference type="NCBIfam" id="TIGR02606">
    <property type="entry name" value="antidote_CC2985"/>
    <property type="match status" value="1"/>
</dbReference>
<name>A0A3S2WFN0_9HYPH</name>
<reference evidence="3 4" key="1">
    <citation type="submission" date="2019-01" db="EMBL/GenBank/DDBJ databases">
        <authorList>
            <person name="Chen W.-M."/>
        </authorList>
    </citation>
    <scope>NUCLEOTIDE SEQUENCE [LARGE SCALE GENOMIC DNA]</scope>
    <source>
        <strain evidence="3 4">TER-1</strain>
    </source>
</reference>
<dbReference type="Gene3D" id="6.10.10.120">
    <property type="entry name" value="Antitoxin ParD1-like"/>
    <property type="match status" value="1"/>
</dbReference>
<proteinExistence type="inferred from homology"/>
<dbReference type="SUPFAM" id="SSF47598">
    <property type="entry name" value="Ribbon-helix-helix"/>
    <property type="match status" value="1"/>
</dbReference>
<dbReference type="Proteomes" id="UP000286997">
    <property type="component" value="Unassembled WGS sequence"/>
</dbReference>
<dbReference type="EMBL" id="SACP01000002">
    <property type="protein sequence ID" value="RVU21185.1"/>
    <property type="molecule type" value="Genomic_DNA"/>
</dbReference>
<organism evidence="3 4">
    <name type="scientific">Methylobacterium oryzihabitans</name>
    <dbReference type="NCBI Taxonomy" id="2499852"/>
    <lineage>
        <taxon>Bacteria</taxon>
        <taxon>Pseudomonadati</taxon>
        <taxon>Pseudomonadota</taxon>
        <taxon>Alphaproteobacteria</taxon>
        <taxon>Hyphomicrobiales</taxon>
        <taxon>Methylobacteriaceae</taxon>
        <taxon>Methylobacterium</taxon>
    </lineage>
</organism>
<protein>
    <submittedName>
        <fullName evidence="3">Type II toxin-antitoxin system ParD family antitoxin</fullName>
    </submittedName>
</protein>
<dbReference type="Pfam" id="PF03693">
    <property type="entry name" value="ParD_antitoxin"/>
    <property type="match status" value="1"/>
</dbReference>
<comment type="similarity">
    <text evidence="1">Belongs to the ParD antitoxin family.</text>
</comment>
<evidence type="ECO:0000256" key="1">
    <source>
        <dbReference type="ARBA" id="ARBA00008580"/>
    </source>
</evidence>
<dbReference type="PANTHER" id="PTHR36582:SF2">
    <property type="entry name" value="ANTITOXIN PARD"/>
    <property type="match status" value="1"/>
</dbReference>
<dbReference type="InterPro" id="IPR010985">
    <property type="entry name" value="Ribbon_hlx_hlx"/>
</dbReference>
<dbReference type="GO" id="GO:0006355">
    <property type="term" value="P:regulation of DNA-templated transcription"/>
    <property type="evidence" value="ECO:0007669"/>
    <property type="project" value="InterPro"/>
</dbReference>
<dbReference type="PANTHER" id="PTHR36582">
    <property type="entry name" value="ANTITOXIN PARD"/>
    <property type="match status" value="1"/>
</dbReference>
<keyword evidence="4" id="KW-1185">Reference proteome</keyword>
<dbReference type="RefSeq" id="WP_127727404.1">
    <property type="nucleotide sequence ID" value="NZ_SACP01000002.1"/>
</dbReference>
<evidence type="ECO:0000313" key="3">
    <source>
        <dbReference type="EMBL" id="RVU21185.1"/>
    </source>
</evidence>
<evidence type="ECO:0000256" key="2">
    <source>
        <dbReference type="ARBA" id="ARBA00022649"/>
    </source>
</evidence>
<dbReference type="InterPro" id="IPR022789">
    <property type="entry name" value="ParD"/>
</dbReference>
<comment type="caution">
    <text evidence="3">The sequence shown here is derived from an EMBL/GenBank/DDBJ whole genome shotgun (WGS) entry which is preliminary data.</text>
</comment>
<sequence>MTRNTPIALSDDVLRFIDQQVEDGRYGSASEVVQAGLRLLEERQVRLSALRAALAEGEASGDFQEFDADRFLAAMREPAER</sequence>
<dbReference type="OrthoDB" id="9815501at2"/>
<evidence type="ECO:0000313" key="4">
    <source>
        <dbReference type="Proteomes" id="UP000286997"/>
    </source>
</evidence>
<gene>
    <name evidence="3" type="ORF">EOE48_03560</name>
</gene>
<dbReference type="AlphaFoldDB" id="A0A3S2WFN0"/>
<dbReference type="CDD" id="cd22231">
    <property type="entry name" value="RHH_NikR_HicB-like"/>
    <property type="match status" value="1"/>
</dbReference>